<feature type="transmembrane region" description="Helical" evidence="7">
    <location>
        <begin position="546"/>
        <end position="564"/>
    </location>
</feature>
<evidence type="ECO:0000256" key="4">
    <source>
        <dbReference type="ARBA" id="ARBA00022692"/>
    </source>
</evidence>
<reference evidence="9 10" key="1">
    <citation type="submission" date="2024-04" db="EMBL/GenBank/DDBJ databases">
        <authorList>
            <person name="Waldvogel A.-M."/>
            <person name="Schoenle A."/>
        </authorList>
    </citation>
    <scope>NUCLEOTIDE SEQUENCE [LARGE SCALE GENOMIC DNA]</scope>
</reference>
<organism evidence="9 10">
    <name type="scientific">Knipowitschia caucasica</name>
    <name type="common">Caucasian dwarf goby</name>
    <name type="synonym">Pomatoschistus caucasicus</name>
    <dbReference type="NCBI Taxonomy" id="637954"/>
    <lineage>
        <taxon>Eukaryota</taxon>
        <taxon>Metazoa</taxon>
        <taxon>Chordata</taxon>
        <taxon>Craniata</taxon>
        <taxon>Vertebrata</taxon>
        <taxon>Euteleostomi</taxon>
        <taxon>Actinopterygii</taxon>
        <taxon>Neopterygii</taxon>
        <taxon>Teleostei</taxon>
        <taxon>Neoteleostei</taxon>
        <taxon>Acanthomorphata</taxon>
        <taxon>Gobiaria</taxon>
        <taxon>Gobiiformes</taxon>
        <taxon>Gobioidei</taxon>
        <taxon>Gobiidae</taxon>
        <taxon>Gobiinae</taxon>
        <taxon>Knipowitschia</taxon>
    </lineage>
</organism>
<dbReference type="Proteomes" id="UP001497482">
    <property type="component" value="Chromosome 20"/>
</dbReference>
<keyword evidence="5 7" id="KW-1133">Transmembrane helix</keyword>
<dbReference type="GO" id="GO:0005886">
    <property type="term" value="C:plasma membrane"/>
    <property type="evidence" value="ECO:0007669"/>
    <property type="project" value="UniProtKB-SubCell"/>
</dbReference>
<comment type="similarity">
    <text evidence="2 7">Belongs to the XK family.</text>
</comment>
<evidence type="ECO:0000313" key="9">
    <source>
        <dbReference type="EMBL" id="CAL1594359.1"/>
    </source>
</evidence>
<dbReference type="InterPro" id="IPR018629">
    <property type="entry name" value="XK-rel"/>
</dbReference>
<gene>
    <name evidence="9" type="ORF">KC01_LOCUS23333</name>
</gene>
<evidence type="ECO:0000256" key="2">
    <source>
        <dbReference type="ARBA" id="ARBA00008789"/>
    </source>
</evidence>
<feature type="compositionally biased region" description="Polar residues" evidence="8">
    <location>
        <begin position="293"/>
        <end position="320"/>
    </location>
</feature>
<dbReference type="PANTHER" id="PTHR16024:SF15">
    <property type="entry name" value="XK-RELATED PROTEIN 5"/>
    <property type="match status" value="1"/>
</dbReference>
<keyword evidence="4 7" id="KW-0812">Transmembrane</keyword>
<dbReference type="Pfam" id="PF09815">
    <property type="entry name" value="XK-related"/>
    <property type="match status" value="2"/>
</dbReference>
<dbReference type="PANTHER" id="PTHR16024">
    <property type="entry name" value="XK-RELATED PROTEIN"/>
    <property type="match status" value="1"/>
</dbReference>
<evidence type="ECO:0000256" key="3">
    <source>
        <dbReference type="ARBA" id="ARBA00022475"/>
    </source>
</evidence>
<feature type="compositionally biased region" description="Low complexity" evidence="8">
    <location>
        <begin position="110"/>
        <end position="139"/>
    </location>
</feature>
<evidence type="ECO:0000256" key="8">
    <source>
        <dbReference type="SAM" id="MobiDB-lite"/>
    </source>
</evidence>
<feature type="region of interest" description="Disordered" evidence="8">
    <location>
        <begin position="283"/>
        <end position="320"/>
    </location>
</feature>
<evidence type="ECO:0000256" key="1">
    <source>
        <dbReference type="ARBA" id="ARBA00004651"/>
    </source>
</evidence>
<evidence type="ECO:0000256" key="5">
    <source>
        <dbReference type="ARBA" id="ARBA00022989"/>
    </source>
</evidence>
<feature type="transmembrane region" description="Helical" evidence="7">
    <location>
        <begin position="576"/>
        <end position="597"/>
    </location>
</feature>
<feature type="compositionally biased region" description="Pro residues" evidence="8">
    <location>
        <begin position="78"/>
        <end position="88"/>
    </location>
</feature>
<dbReference type="EMBL" id="OZ035842">
    <property type="protein sequence ID" value="CAL1594359.1"/>
    <property type="molecule type" value="Genomic_DNA"/>
</dbReference>
<protein>
    <recommendedName>
        <fullName evidence="7">XK-related protein</fullName>
    </recommendedName>
</protein>
<name>A0AAV2KXH5_KNICA</name>
<keyword evidence="6 7" id="KW-0472">Membrane</keyword>
<keyword evidence="3" id="KW-1003">Cell membrane</keyword>
<feature type="region of interest" description="Disordered" evidence="8">
    <location>
        <begin position="69"/>
        <end position="92"/>
    </location>
</feature>
<evidence type="ECO:0000313" key="10">
    <source>
        <dbReference type="Proteomes" id="UP001497482"/>
    </source>
</evidence>
<comment type="subcellular location">
    <subcellularLocation>
        <location evidence="1">Cell membrane</location>
        <topology evidence="1">Multi-pass membrane protein</topology>
    </subcellularLocation>
    <subcellularLocation>
        <location evidence="7">Membrane</location>
        <topology evidence="7">Multi-pass membrane protein</topology>
    </subcellularLocation>
</comment>
<accession>A0AAV2KXH5</accession>
<sequence>MGFYLWKEVQWCALTLVLFLPGSALHLLSLKWFNDDGDSPLLTLTLTHVLHLGILKRSVSPFSPSPTSCTWASSSGQSPPPHPRPAPGHPQVVNLPLLTHVLHLGILKRSVSPSSPSGGQSPPLTLRRSVSPSSPSGGQSPPPHLQYVQPQCHMNMSFGNDAYQIKMTHVTADCTTPGSVDHSDQPQCHMNTSFANDAPQKQMTHVTADCTTPGSVDHSDQPQCHMNTSFANDAPQKQMTHVTADCTTPGSVDHSDQPQCHMNTSFANDAPQKQMTHVTADCTTPGSVDHSDQPQCHMNTSFANDAPQKQPQSHMNTSVGNDANQKQILAQHTWEVDYVPKLIRTKSVIMKDTNHLDCEFYDSTMDSSDNYVPDTSLCSQLMLCLSPSGGRLWDCVRSVLLMQESGAELGAAVMQQADVAALWLLEALVLTLPQSLLQAYVLVSTDVGLMSPVALFCGLCLLSLSWALVLFSRACCLIRPGHLAMPPAALLCQLLWRFGMIAARVTCLMFFARVFRWWVCGVAGFHWLTASFWLVSQQSDICTGPWCWRAFNAVLGLVHVFLFLNVKDGPSRFRMASFYAFMLVENITLVLAAFDLFSEVSWDNMTLPTAVLSSFLIDSNGITGEMPTKDQRNVSVVKYLMSVWKHSEQRTSHKGKKLKLQGTMITLCVLLLVN</sequence>
<feature type="transmembrane region" description="Helical" evidence="7">
    <location>
        <begin position="515"/>
        <end position="534"/>
    </location>
</feature>
<proteinExistence type="inferred from homology"/>
<dbReference type="AlphaFoldDB" id="A0AAV2KXH5"/>
<keyword evidence="10" id="KW-1185">Reference proteome</keyword>
<feature type="transmembrane region" description="Helical" evidence="7">
    <location>
        <begin position="449"/>
        <end position="471"/>
    </location>
</feature>
<feature type="region of interest" description="Disordered" evidence="8">
    <location>
        <begin position="109"/>
        <end position="147"/>
    </location>
</feature>
<evidence type="ECO:0000256" key="6">
    <source>
        <dbReference type="ARBA" id="ARBA00023136"/>
    </source>
</evidence>
<evidence type="ECO:0000256" key="7">
    <source>
        <dbReference type="RuleBase" id="RU910716"/>
    </source>
</evidence>
<dbReference type="InterPro" id="IPR050895">
    <property type="entry name" value="XK-related_scramblase"/>
</dbReference>